<dbReference type="InterPro" id="IPR036412">
    <property type="entry name" value="HAD-like_sf"/>
</dbReference>
<dbReference type="InterPro" id="IPR023214">
    <property type="entry name" value="HAD_sf"/>
</dbReference>
<dbReference type="Proteomes" id="UP001596056">
    <property type="component" value="Unassembled WGS sequence"/>
</dbReference>
<name>A0ABW0SC39_9RHOB</name>
<sequence length="157" mass="17521">MPKLFLDCDGVLADFDAFATEVLGLPPREFEARHGARAFWSRLAGHGDFFGSLPLMPDARELWDATAHLHPVILTGTPQGTWAAPQKMRWAARHFPEARMITTMARAKRDHMEAPGDILVDDLLKYRHLWEEAGGVFVHHRSTAGTLEALRGLGLDV</sequence>
<organism evidence="1 2">
    <name type="scientific">Rubellimicrobium aerolatum</name>
    <dbReference type="NCBI Taxonomy" id="490979"/>
    <lineage>
        <taxon>Bacteria</taxon>
        <taxon>Pseudomonadati</taxon>
        <taxon>Pseudomonadota</taxon>
        <taxon>Alphaproteobacteria</taxon>
        <taxon>Rhodobacterales</taxon>
        <taxon>Roseobacteraceae</taxon>
        <taxon>Rubellimicrobium</taxon>
    </lineage>
</organism>
<dbReference type="EMBL" id="JBHSNA010000005">
    <property type="protein sequence ID" value="MFC5566471.1"/>
    <property type="molecule type" value="Genomic_DNA"/>
</dbReference>
<evidence type="ECO:0000313" key="2">
    <source>
        <dbReference type="Proteomes" id="UP001596056"/>
    </source>
</evidence>
<gene>
    <name evidence="1" type="ORF">ACFPOC_08560</name>
</gene>
<reference evidence="2" key="1">
    <citation type="journal article" date="2019" name="Int. J. Syst. Evol. Microbiol.">
        <title>The Global Catalogue of Microorganisms (GCM) 10K type strain sequencing project: providing services to taxonomists for standard genome sequencing and annotation.</title>
        <authorList>
            <consortium name="The Broad Institute Genomics Platform"/>
            <consortium name="The Broad Institute Genome Sequencing Center for Infectious Disease"/>
            <person name="Wu L."/>
            <person name="Ma J."/>
        </authorList>
    </citation>
    <scope>NUCLEOTIDE SEQUENCE [LARGE SCALE GENOMIC DNA]</scope>
    <source>
        <strain evidence="2">KACC 11588</strain>
    </source>
</reference>
<keyword evidence="2" id="KW-1185">Reference proteome</keyword>
<evidence type="ECO:0008006" key="3">
    <source>
        <dbReference type="Google" id="ProtNLM"/>
    </source>
</evidence>
<dbReference type="SUPFAM" id="SSF56784">
    <property type="entry name" value="HAD-like"/>
    <property type="match status" value="1"/>
</dbReference>
<dbReference type="RefSeq" id="WP_209840140.1">
    <property type="nucleotide sequence ID" value="NZ_JAGGJP010000006.1"/>
</dbReference>
<accession>A0ABW0SC39</accession>
<evidence type="ECO:0000313" key="1">
    <source>
        <dbReference type="EMBL" id="MFC5566471.1"/>
    </source>
</evidence>
<proteinExistence type="predicted"/>
<protein>
    <recommendedName>
        <fullName evidence="3">HAD family hydrolase</fullName>
    </recommendedName>
</protein>
<dbReference type="Gene3D" id="1.10.40.40">
    <property type="entry name" value="Deoxyribonucleotidase, domain 2"/>
    <property type="match status" value="1"/>
</dbReference>
<dbReference type="Gene3D" id="3.40.50.1000">
    <property type="entry name" value="HAD superfamily/HAD-like"/>
    <property type="match status" value="1"/>
</dbReference>
<comment type="caution">
    <text evidence="1">The sequence shown here is derived from an EMBL/GenBank/DDBJ whole genome shotgun (WGS) entry which is preliminary data.</text>
</comment>